<dbReference type="InterPro" id="IPR029058">
    <property type="entry name" value="AB_hydrolase_fold"/>
</dbReference>
<sequence>MITLSNNSDSIIVVLHEIYGINQHIKQVCEYYNQAGFDIICPDLLNLSKSFDYHYEEDAYKYFMKNVGFSLASQQVKNLISQLNYKYKHIFILGYSIGATIAWLCSDMEIRCDGVIGYYGSRIRDYLYIIPKCKTLLIFAHKEESFRVNSLLCTLKKKANVNAYMLSGVHGFSDPFSPNYCDKSYREAEKLVNDFLKENNQY</sequence>
<accession>A0ABW8SM58</accession>
<dbReference type="GO" id="GO:0016787">
    <property type="term" value="F:hydrolase activity"/>
    <property type="evidence" value="ECO:0007669"/>
    <property type="project" value="UniProtKB-KW"/>
</dbReference>
<dbReference type="Proteomes" id="UP001623660">
    <property type="component" value="Unassembled WGS sequence"/>
</dbReference>
<proteinExistence type="predicted"/>
<organism evidence="2 3">
    <name type="scientific">Candidatus Clostridium eludens</name>
    <dbReference type="NCBI Taxonomy" id="3381663"/>
    <lineage>
        <taxon>Bacteria</taxon>
        <taxon>Bacillati</taxon>
        <taxon>Bacillota</taxon>
        <taxon>Clostridia</taxon>
        <taxon>Eubacteriales</taxon>
        <taxon>Clostridiaceae</taxon>
        <taxon>Clostridium</taxon>
    </lineage>
</organism>
<keyword evidence="2" id="KW-0378">Hydrolase</keyword>
<keyword evidence="3" id="KW-1185">Reference proteome</keyword>
<dbReference type="EMBL" id="JBJHZX010000012">
    <property type="protein sequence ID" value="MFL0195870.1"/>
    <property type="molecule type" value="Genomic_DNA"/>
</dbReference>
<gene>
    <name evidence="2" type="ORF">ACJDU8_09885</name>
</gene>
<dbReference type="RefSeq" id="WP_406791987.1">
    <property type="nucleotide sequence ID" value="NZ_JBJHZX010000012.1"/>
</dbReference>
<comment type="caution">
    <text evidence="2">The sequence shown here is derived from an EMBL/GenBank/DDBJ whole genome shotgun (WGS) entry which is preliminary data.</text>
</comment>
<protein>
    <submittedName>
        <fullName evidence="2">Dienelactone hydrolase family protein</fullName>
        <ecNumber evidence="2">3.1.-.-</ecNumber>
    </submittedName>
</protein>
<dbReference type="PANTHER" id="PTHR46623:SF6">
    <property type="entry name" value="ALPHA_BETA-HYDROLASES SUPERFAMILY PROTEIN"/>
    <property type="match status" value="1"/>
</dbReference>
<dbReference type="EC" id="3.1.-.-" evidence="2"/>
<reference evidence="2 3" key="1">
    <citation type="submission" date="2024-11" db="EMBL/GenBank/DDBJ databases">
        <authorList>
            <person name="Heng Y.C."/>
            <person name="Lim A.C.H."/>
            <person name="Lee J.K.Y."/>
            <person name="Kittelmann S."/>
        </authorList>
    </citation>
    <scope>NUCLEOTIDE SEQUENCE [LARGE SCALE GENOMIC DNA]</scope>
    <source>
        <strain evidence="2 3">WILCCON 0269</strain>
    </source>
</reference>
<feature type="domain" description="Dienelactone hydrolase" evidence="1">
    <location>
        <begin position="10"/>
        <end position="198"/>
    </location>
</feature>
<dbReference type="Pfam" id="PF01738">
    <property type="entry name" value="DLH"/>
    <property type="match status" value="1"/>
</dbReference>
<dbReference type="SUPFAM" id="SSF53474">
    <property type="entry name" value="alpha/beta-Hydrolases"/>
    <property type="match status" value="1"/>
</dbReference>
<dbReference type="InterPro" id="IPR002925">
    <property type="entry name" value="Dienelactn_hydro"/>
</dbReference>
<name>A0ABW8SM58_9CLOT</name>
<evidence type="ECO:0000313" key="2">
    <source>
        <dbReference type="EMBL" id="MFL0195870.1"/>
    </source>
</evidence>
<evidence type="ECO:0000313" key="3">
    <source>
        <dbReference type="Proteomes" id="UP001623660"/>
    </source>
</evidence>
<evidence type="ECO:0000259" key="1">
    <source>
        <dbReference type="Pfam" id="PF01738"/>
    </source>
</evidence>
<dbReference type="Gene3D" id="3.40.50.1820">
    <property type="entry name" value="alpha/beta hydrolase"/>
    <property type="match status" value="1"/>
</dbReference>
<dbReference type="InterPro" id="IPR051049">
    <property type="entry name" value="Dienelactone_hydrolase-like"/>
</dbReference>
<dbReference type="PANTHER" id="PTHR46623">
    <property type="entry name" value="CARBOXYMETHYLENEBUTENOLIDASE-RELATED"/>
    <property type="match status" value="1"/>
</dbReference>